<feature type="region of interest" description="Disordered" evidence="2">
    <location>
        <begin position="220"/>
        <end position="320"/>
    </location>
</feature>
<evidence type="ECO:0000313" key="3">
    <source>
        <dbReference type="EMBL" id="CAH3040687.1"/>
    </source>
</evidence>
<keyword evidence="4" id="KW-1185">Reference proteome</keyword>
<evidence type="ECO:0000313" key="4">
    <source>
        <dbReference type="Proteomes" id="UP001159405"/>
    </source>
</evidence>
<accession>A0ABN8N0V1</accession>
<dbReference type="EMBL" id="CALNXK010000008">
    <property type="protein sequence ID" value="CAH3040687.1"/>
    <property type="molecule type" value="Genomic_DNA"/>
</dbReference>
<feature type="coiled-coil region" evidence="1">
    <location>
        <begin position="149"/>
        <end position="215"/>
    </location>
</feature>
<evidence type="ECO:0008006" key="5">
    <source>
        <dbReference type="Google" id="ProtNLM"/>
    </source>
</evidence>
<sequence length="320" mass="35973">MGCGASKVTPQSDEDTKPLNTSAKTIDHDVRPNGHANGNIHHRPKSSNDKEVKVSKTVEESKPVHNGGIHLNSPENKDVFNKQSFDKQADNTVTAENGCVSHVSPLPPISKPVAFDIVLGRSDSDNKLVPLTNRPPRRLQKIESAPVLTREALQQKQAAAEQNRQKELEKKVKLMSKRRSELLLAREMDKAQRQKAELEEKLAASDKKREKTQAEIIAKQKKREEKAMKVRLRAKQMKDGDDVVGLDVDPDETYNADEEDESWDISIPLSHESRSGELDDHNNNQTLNDTEFAEPQIKKSGQRADNQDQNLNDVHDFFDS</sequence>
<feature type="compositionally biased region" description="Basic and acidic residues" evidence="2">
    <location>
        <begin position="46"/>
        <end position="63"/>
    </location>
</feature>
<dbReference type="PANTHER" id="PTHR16065">
    <property type="entry name" value="COILED-COIL DOMAIN CONTAINING 198"/>
    <property type="match status" value="1"/>
</dbReference>
<feature type="compositionally biased region" description="Basic and acidic residues" evidence="2">
    <location>
        <begin position="271"/>
        <end position="282"/>
    </location>
</feature>
<feature type="compositionally biased region" description="Acidic residues" evidence="2">
    <location>
        <begin position="242"/>
        <end position="263"/>
    </location>
</feature>
<organism evidence="3 4">
    <name type="scientific">Porites lobata</name>
    <dbReference type="NCBI Taxonomy" id="104759"/>
    <lineage>
        <taxon>Eukaryota</taxon>
        <taxon>Metazoa</taxon>
        <taxon>Cnidaria</taxon>
        <taxon>Anthozoa</taxon>
        <taxon>Hexacorallia</taxon>
        <taxon>Scleractinia</taxon>
        <taxon>Fungiina</taxon>
        <taxon>Poritidae</taxon>
        <taxon>Porites</taxon>
    </lineage>
</organism>
<dbReference type="PANTHER" id="PTHR16065:SF2">
    <property type="entry name" value="COILED-COIL DOMAIN CONTAINING 198"/>
    <property type="match status" value="1"/>
</dbReference>
<protein>
    <recommendedName>
        <fullName evidence="5">Stathmin</fullName>
    </recommendedName>
</protein>
<gene>
    <name evidence="3" type="ORF">PLOB_00045873</name>
</gene>
<evidence type="ECO:0000256" key="2">
    <source>
        <dbReference type="SAM" id="MobiDB-lite"/>
    </source>
</evidence>
<comment type="caution">
    <text evidence="3">The sequence shown here is derived from an EMBL/GenBank/DDBJ whole genome shotgun (WGS) entry which is preliminary data.</text>
</comment>
<evidence type="ECO:0000256" key="1">
    <source>
        <dbReference type="SAM" id="Coils"/>
    </source>
</evidence>
<feature type="region of interest" description="Disordered" evidence="2">
    <location>
        <begin position="1"/>
        <end position="77"/>
    </location>
</feature>
<keyword evidence="1" id="KW-0175">Coiled coil</keyword>
<proteinExistence type="predicted"/>
<reference evidence="3 4" key="1">
    <citation type="submission" date="2022-05" db="EMBL/GenBank/DDBJ databases">
        <authorList>
            <consortium name="Genoscope - CEA"/>
            <person name="William W."/>
        </authorList>
    </citation>
    <scope>NUCLEOTIDE SEQUENCE [LARGE SCALE GENOMIC DNA]</scope>
</reference>
<dbReference type="InterPro" id="IPR029235">
    <property type="entry name" value="FAME"/>
</dbReference>
<dbReference type="Proteomes" id="UP001159405">
    <property type="component" value="Unassembled WGS sequence"/>
</dbReference>
<name>A0ABN8N0V1_9CNID</name>
<feature type="compositionally biased region" description="Polar residues" evidence="2">
    <location>
        <begin position="303"/>
        <end position="312"/>
    </location>
</feature>